<keyword evidence="7" id="KW-1133">Transmembrane helix</keyword>
<comment type="similarity">
    <text evidence="13">Belongs to the SERAC1 family.</text>
</comment>
<dbReference type="GO" id="GO:0005739">
    <property type="term" value="C:mitochondrion"/>
    <property type="evidence" value="ECO:0007669"/>
    <property type="project" value="UniProtKB-SubCell"/>
</dbReference>
<dbReference type="GO" id="GO:0008654">
    <property type="term" value="P:phospholipid biosynthetic process"/>
    <property type="evidence" value="ECO:0007669"/>
    <property type="project" value="UniProtKB-KW"/>
</dbReference>
<evidence type="ECO:0000256" key="15">
    <source>
        <dbReference type="ARBA" id="ARBA00041701"/>
    </source>
</evidence>
<dbReference type="GO" id="GO:0005783">
    <property type="term" value="C:endoplasmic reticulum"/>
    <property type="evidence" value="ECO:0007669"/>
    <property type="project" value="UniProtKB-SubCell"/>
</dbReference>
<dbReference type="InterPro" id="IPR029058">
    <property type="entry name" value="AB_hydrolase_fold"/>
</dbReference>
<protein>
    <recommendedName>
        <fullName evidence="14">Protein SERAC1</fullName>
    </recommendedName>
    <alternativeName>
        <fullName evidence="15">Serine active site-containing protein 1</fullName>
    </alternativeName>
</protein>
<dbReference type="Gene3D" id="1.25.10.10">
    <property type="entry name" value="Leucine-rich Repeat Variant"/>
    <property type="match status" value="1"/>
</dbReference>
<evidence type="ECO:0000256" key="4">
    <source>
        <dbReference type="ARBA" id="ARBA00022516"/>
    </source>
</evidence>
<accession>A0AAN9VJA0</accession>
<dbReference type="Gene3D" id="3.40.50.1820">
    <property type="entry name" value="alpha/beta hydrolase"/>
    <property type="match status" value="1"/>
</dbReference>
<dbReference type="GO" id="GO:0016020">
    <property type="term" value="C:membrane"/>
    <property type="evidence" value="ECO:0007669"/>
    <property type="project" value="UniProtKB-SubCell"/>
</dbReference>
<comment type="subcellular location">
    <subcellularLocation>
        <location evidence="3">Endoplasmic reticulum</location>
    </subcellularLocation>
    <subcellularLocation>
        <location evidence="1">Membrane</location>
        <topology evidence="1">Single-pass membrane protein</topology>
    </subcellularLocation>
    <subcellularLocation>
        <location evidence="2">Mitochondrion</location>
    </subcellularLocation>
</comment>
<evidence type="ECO:0000313" key="17">
    <source>
        <dbReference type="Proteomes" id="UP001378592"/>
    </source>
</evidence>
<evidence type="ECO:0000256" key="1">
    <source>
        <dbReference type="ARBA" id="ARBA00004167"/>
    </source>
</evidence>
<evidence type="ECO:0000256" key="5">
    <source>
        <dbReference type="ARBA" id="ARBA00022692"/>
    </source>
</evidence>
<dbReference type="InterPro" id="IPR052374">
    <property type="entry name" value="SERAC1"/>
</dbReference>
<keyword evidence="8" id="KW-0443">Lipid metabolism</keyword>
<evidence type="ECO:0000256" key="6">
    <source>
        <dbReference type="ARBA" id="ARBA00022824"/>
    </source>
</evidence>
<evidence type="ECO:0000256" key="8">
    <source>
        <dbReference type="ARBA" id="ARBA00023098"/>
    </source>
</evidence>
<keyword evidence="9" id="KW-0496">Mitochondrion</keyword>
<dbReference type="PANTHER" id="PTHR48182:SF2">
    <property type="entry name" value="PROTEIN SERAC1"/>
    <property type="match status" value="1"/>
</dbReference>
<dbReference type="InterPro" id="IPR016024">
    <property type="entry name" value="ARM-type_fold"/>
</dbReference>
<evidence type="ECO:0000256" key="10">
    <source>
        <dbReference type="ARBA" id="ARBA00023136"/>
    </source>
</evidence>
<keyword evidence="11" id="KW-0594">Phospholipid biosynthesis</keyword>
<evidence type="ECO:0000256" key="14">
    <source>
        <dbReference type="ARBA" id="ARBA00040991"/>
    </source>
</evidence>
<evidence type="ECO:0000313" key="16">
    <source>
        <dbReference type="EMBL" id="KAK7863632.1"/>
    </source>
</evidence>
<keyword evidence="4" id="KW-0444">Lipid biosynthesis</keyword>
<evidence type="ECO:0000256" key="7">
    <source>
        <dbReference type="ARBA" id="ARBA00022989"/>
    </source>
</evidence>
<keyword evidence="6" id="KW-0256">Endoplasmic reticulum</keyword>
<dbReference type="SUPFAM" id="SSF53474">
    <property type="entry name" value="alpha/beta-Hydrolases"/>
    <property type="match status" value="1"/>
</dbReference>
<dbReference type="EMBL" id="JAZDUA010000224">
    <property type="protein sequence ID" value="KAK7863632.1"/>
    <property type="molecule type" value="Genomic_DNA"/>
</dbReference>
<name>A0AAN9VJA0_9ORTH</name>
<dbReference type="SUPFAM" id="SSF48371">
    <property type="entry name" value="ARM repeat"/>
    <property type="match status" value="1"/>
</dbReference>
<gene>
    <name evidence="16" type="ORF">R5R35_006169</name>
</gene>
<dbReference type="InterPro" id="IPR011989">
    <property type="entry name" value="ARM-like"/>
</dbReference>
<reference evidence="16 17" key="1">
    <citation type="submission" date="2024-03" db="EMBL/GenBank/DDBJ databases">
        <title>The genome assembly and annotation of the cricket Gryllus longicercus Weissman &amp; Gray.</title>
        <authorList>
            <person name="Szrajer S."/>
            <person name="Gray D."/>
            <person name="Ylla G."/>
        </authorList>
    </citation>
    <scope>NUCLEOTIDE SEQUENCE [LARGE SCALE GENOMIC DNA]</scope>
    <source>
        <strain evidence="16">DAG 2021-001</strain>
        <tissue evidence="16">Whole body minus gut</tissue>
    </source>
</reference>
<evidence type="ECO:0000256" key="9">
    <source>
        <dbReference type="ARBA" id="ARBA00023128"/>
    </source>
</evidence>
<keyword evidence="17" id="KW-1185">Reference proteome</keyword>
<evidence type="ECO:0000256" key="2">
    <source>
        <dbReference type="ARBA" id="ARBA00004173"/>
    </source>
</evidence>
<organism evidence="16 17">
    <name type="scientific">Gryllus longicercus</name>
    <dbReference type="NCBI Taxonomy" id="2509291"/>
    <lineage>
        <taxon>Eukaryota</taxon>
        <taxon>Metazoa</taxon>
        <taxon>Ecdysozoa</taxon>
        <taxon>Arthropoda</taxon>
        <taxon>Hexapoda</taxon>
        <taxon>Insecta</taxon>
        <taxon>Pterygota</taxon>
        <taxon>Neoptera</taxon>
        <taxon>Polyneoptera</taxon>
        <taxon>Orthoptera</taxon>
        <taxon>Ensifera</taxon>
        <taxon>Gryllidea</taxon>
        <taxon>Grylloidea</taxon>
        <taxon>Gryllidae</taxon>
        <taxon>Gryllinae</taxon>
        <taxon>Gryllus</taxon>
    </lineage>
</organism>
<dbReference type="PANTHER" id="PTHR48182">
    <property type="entry name" value="PROTEIN SERAC1"/>
    <property type="match status" value="1"/>
</dbReference>
<evidence type="ECO:0000256" key="11">
    <source>
        <dbReference type="ARBA" id="ARBA00023209"/>
    </source>
</evidence>
<evidence type="ECO:0000256" key="13">
    <source>
        <dbReference type="ARBA" id="ARBA00038024"/>
    </source>
</evidence>
<comment type="caution">
    <text evidence="16">The sequence shown here is derived from an EMBL/GenBank/DDBJ whole genome shotgun (WGS) entry which is preliminary data.</text>
</comment>
<dbReference type="Proteomes" id="UP001378592">
    <property type="component" value="Unassembled WGS sequence"/>
</dbReference>
<keyword evidence="10" id="KW-0472">Membrane</keyword>
<evidence type="ECO:0000256" key="12">
    <source>
        <dbReference type="ARBA" id="ARBA00023264"/>
    </source>
</evidence>
<keyword evidence="12" id="KW-1208">Phospholipid metabolism</keyword>
<proteinExistence type="inferred from homology"/>
<keyword evidence="5" id="KW-0812">Transmembrane</keyword>
<dbReference type="AlphaFoldDB" id="A0AAN9VJA0"/>
<evidence type="ECO:0000256" key="3">
    <source>
        <dbReference type="ARBA" id="ARBA00004240"/>
    </source>
</evidence>
<sequence length="679" mass="77760">MVFKYSSLLKTSSAIVLLSGGGWTCYQIYQMKYAITHILKTEVLEVEKKRAEYIYINDPTFKEEIDLFKDEKTDIFKRLSVFQWWVSWKNSLAWRLLHMAQTGDQRDRLEAVRSLVDIKDLKDSDYRQLAQACDARTAVGLARTRGVDLRFFLNPPYFHEKVTKIEILDRLRLLLQDLIREKPHPCIQYFLSKAFPEFQHRYKILDHDITSIDSPESTIPNEELLPLTLRNLLHHSAVGDNAKDIAQKGGLALMTTIYKFCEDNVGISILLASLLANISIHKDLLEDIFRSGWIGILAKWSQNQNIRLSAPATKALANLDSDDVRTALYPRRVYLLHPTWRRSPRPKMDVVFVHGLLGGVFVTWRMRDQDPWSTPPETGEQYYSEDSSRSISDEKTKEYLAGWEEEWKQLGLDYEFVMDDAPEDCNKQATGPFCVSSHDSYCVHGSSLSVLETTQCWPKDWLAKDCPYLRIIGVNYDTSLSMWGPMCPEDKSRGTLVERSEALRLKLLEAGVGQRPVVWVTHSMGGILVKNMLVKAWESSDPVQRQLTVNSKAVVFYSVPHKGSPLAAMAPTAKFFLWPTIEVQELQENSPALLDLHKRFLQMLKEIPMDIISFAETKPTAVRPLHMEVFLVPPKSADPGVGEYFQIPQDHICICKPASRRSFLYQKLLHVVSKLSESS</sequence>